<dbReference type="CDD" id="cd00729">
    <property type="entry name" value="rubredoxin_SM"/>
    <property type="match status" value="1"/>
</dbReference>
<organism evidence="8 9">
    <name type="scientific">Kipferlia bialata</name>
    <dbReference type="NCBI Taxonomy" id="797122"/>
    <lineage>
        <taxon>Eukaryota</taxon>
        <taxon>Metamonada</taxon>
        <taxon>Carpediemonas-like organisms</taxon>
        <taxon>Kipferlia</taxon>
    </lineage>
</organism>
<evidence type="ECO:0000256" key="4">
    <source>
        <dbReference type="ARBA" id="ARBA00022982"/>
    </source>
</evidence>
<keyword evidence="5" id="KW-0408">Iron</keyword>
<protein>
    <recommendedName>
        <fullName evidence="10">Rubrerythrin</fullName>
    </recommendedName>
</protein>
<feature type="domain" description="Rubredoxin-like" evidence="6">
    <location>
        <begin position="172"/>
        <end position="206"/>
    </location>
</feature>
<comment type="cofactor">
    <cofactor evidence="1">
        <name>Fe(3+)</name>
        <dbReference type="ChEBI" id="CHEBI:29034"/>
    </cofactor>
</comment>
<dbReference type="InterPro" id="IPR003251">
    <property type="entry name" value="Rr_diiron-bd_dom"/>
</dbReference>
<dbReference type="Gene3D" id="1.20.1260.10">
    <property type="match status" value="1"/>
</dbReference>
<reference evidence="8 9" key="1">
    <citation type="journal article" date="2018" name="PLoS ONE">
        <title>The draft genome of Kipferlia bialata reveals reductive genome evolution in fornicate parasites.</title>
        <authorList>
            <person name="Tanifuji G."/>
            <person name="Takabayashi S."/>
            <person name="Kume K."/>
            <person name="Takagi M."/>
            <person name="Nakayama T."/>
            <person name="Kamikawa R."/>
            <person name="Inagaki Y."/>
            <person name="Hashimoto T."/>
        </authorList>
    </citation>
    <scope>NUCLEOTIDE SEQUENCE [LARGE SCALE GENOMIC DNA]</scope>
    <source>
        <strain evidence="8">NY0173</strain>
    </source>
</reference>
<evidence type="ECO:0008006" key="10">
    <source>
        <dbReference type="Google" id="ProtNLM"/>
    </source>
</evidence>
<dbReference type="NCBIfam" id="NF045767">
    <property type="entry name" value="RuberyRbr"/>
    <property type="match status" value="1"/>
</dbReference>
<evidence type="ECO:0000256" key="1">
    <source>
        <dbReference type="ARBA" id="ARBA00001965"/>
    </source>
</evidence>
<dbReference type="CDD" id="cd01041">
    <property type="entry name" value="Rubrerythrin"/>
    <property type="match status" value="1"/>
</dbReference>
<dbReference type="PROSITE" id="PS50903">
    <property type="entry name" value="RUBREDOXIN_LIKE"/>
    <property type="match status" value="1"/>
</dbReference>
<evidence type="ECO:0000256" key="2">
    <source>
        <dbReference type="ARBA" id="ARBA00022448"/>
    </source>
</evidence>
<dbReference type="SUPFAM" id="SSF57802">
    <property type="entry name" value="Rubredoxin-like"/>
    <property type="match status" value="1"/>
</dbReference>
<name>A0A9K3CSM3_9EUKA</name>
<dbReference type="Pfam" id="PF21349">
    <property type="entry name" value="RUBY_RBDX"/>
    <property type="match status" value="1"/>
</dbReference>
<evidence type="ECO:0000259" key="6">
    <source>
        <dbReference type="PROSITE" id="PS50903"/>
    </source>
</evidence>
<proteinExistence type="predicted"/>
<dbReference type="Proteomes" id="UP000265618">
    <property type="component" value="Unassembled WGS sequence"/>
</dbReference>
<dbReference type="InterPro" id="IPR009040">
    <property type="entry name" value="Ferritin-like_diiron"/>
</dbReference>
<dbReference type="InterPro" id="IPR048574">
    <property type="entry name" value="RUBY_RBDX"/>
</dbReference>
<feature type="domain" description="Ferritin-like diiron" evidence="7">
    <location>
        <begin position="21"/>
        <end position="165"/>
    </location>
</feature>
<keyword evidence="4" id="KW-0249">Electron transport</keyword>
<dbReference type="OrthoDB" id="10257359at2759"/>
<keyword evidence="9" id="KW-1185">Reference proteome</keyword>
<dbReference type="GO" id="GO:0005506">
    <property type="term" value="F:iron ion binding"/>
    <property type="evidence" value="ECO:0007669"/>
    <property type="project" value="InterPro"/>
</dbReference>
<dbReference type="InterPro" id="IPR052364">
    <property type="entry name" value="Rubrerythrin"/>
</dbReference>
<dbReference type="PANTHER" id="PTHR43865">
    <property type="entry name" value="RUBRERYTHRIN-RELATED"/>
    <property type="match status" value="1"/>
</dbReference>
<gene>
    <name evidence="8" type="ORF">KIPB_002569</name>
</gene>
<dbReference type="GO" id="GO:0016491">
    <property type="term" value="F:oxidoreductase activity"/>
    <property type="evidence" value="ECO:0007669"/>
    <property type="project" value="InterPro"/>
</dbReference>
<dbReference type="InterPro" id="IPR024934">
    <property type="entry name" value="Rubredoxin-like_dom"/>
</dbReference>
<evidence type="ECO:0000313" key="8">
    <source>
        <dbReference type="EMBL" id="GIQ81590.1"/>
    </source>
</evidence>
<sequence length="210" mass="24080">MSLQPYSAYCIRDTVAMSTKSVTGTQTEYNLLNSFARKCQARQRYEMFAKVAKKEGYEQISAIFQKTADQEKWHAKRFFRFLESGADTEITATYRAGVVGDTAANLREAAGGEYQEWTTLYPQFAQTAQEEGFREIAVAYRLIAKCEESHERRFKALLDNVESGSVFEKEEEVYWECRVCGHIHHGKKAPTTCATCSHPQAYFELRVDNF</sequence>
<keyword evidence="3" id="KW-0479">Metal-binding</keyword>
<evidence type="ECO:0000259" key="7">
    <source>
        <dbReference type="PROSITE" id="PS50905"/>
    </source>
</evidence>
<dbReference type="Pfam" id="PF02915">
    <property type="entry name" value="Rubrerythrin"/>
    <property type="match status" value="1"/>
</dbReference>
<dbReference type="PANTHER" id="PTHR43865:SF1">
    <property type="entry name" value="RUBRERYTHRIN-RELATED"/>
    <property type="match status" value="1"/>
</dbReference>
<dbReference type="AlphaFoldDB" id="A0A9K3CSM3"/>
<keyword evidence="2" id="KW-0813">Transport</keyword>
<accession>A0A9K3CSM3</accession>
<dbReference type="InterPro" id="IPR012347">
    <property type="entry name" value="Ferritin-like"/>
</dbReference>
<dbReference type="EMBL" id="BDIP01000435">
    <property type="protein sequence ID" value="GIQ81590.1"/>
    <property type="molecule type" value="Genomic_DNA"/>
</dbReference>
<evidence type="ECO:0000256" key="3">
    <source>
        <dbReference type="ARBA" id="ARBA00022723"/>
    </source>
</evidence>
<evidence type="ECO:0000313" key="9">
    <source>
        <dbReference type="Proteomes" id="UP000265618"/>
    </source>
</evidence>
<dbReference type="Gene3D" id="2.20.28.10">
    <property type="match status" value="1"/>
</dbReference>
<dbReference type="InterPro" id="IPR009078">
    <property type="entry name" value="Ferritin-like_SF"/>
</dbReference>
<dbReference type="SUPFAM" id="SSF47240">
    <property type="entry name" value="Ferritin-like"/>
    <property type="match status" value="1"/>
</dbReference>
<evidence type="ECO:0000256" key="5">
    <source>
        <dbReference type="ARBA" id="ARBA00023004"/>
    </source>
</evidence>
<comment type="caution">
    <text evidence="8">The sequence shown here is derived from an EMBL/GenBank/DDBJ whole genome shotgun (WGS) entry which is preliminary data.</text>
</comment>
<dbReference type="PROSITE" id="PS50905">
    <property type="entry name" value="FERRITIN_LIKE"/>
    <property type="match status" value="1"/>
</dbReference>